<dbReference type="InterPro" id="IPR036390">
    <property type="entry name" value="WH_DNA-bd_sf"/>
</dbReference>
<dbReference type="EMBL" id="BMIO01000002">
    <property type="protein sequence ID" value="GGD36058.1"/>
    <property type="molecule type" value="Genomic_DNA"/>
</dbReference>
<dbReference type="SUPFAM" id="SSF46785">
    <property type="entry name" value="Winged helix' DNA-binding domain"/>
    <property type="match status" value="1"/>
</dbReference>
<dbReference type="Proteomes" id="UP000598997">
    <property type="component" value="Unassembled WGS sequence"/>
</dbReference>
<dbReference type="GO" id="GO:0003677">
    <property type="term" value="F:DNA binding"/>
    <property type="evidence" value="ECO:0007669"/>
    <property type="project" value="UniProtKB-KW"/>
</dbReference>
<dbReference type="AlphaFoldDB" id="A0A916YAC3"/>
<feature type="domain" description="HTH marR-type" evidence="4">
    <location>
        <begin position="1"/>
        <end position="134"/>
    </location>
</feature>
<dbReference type="OrthoDB" id="582199at2"/>
<dbReference type="InterPro" id="IPR036388">
    <property type="entry name" value="WH-like_DNA-bd_sf"/>
</dbReference>
<keyword evidence="6" id="KW-1185">Reference proteome</keyword>
<evidence type="ECO:0000256" key="2">
    <source>
        <dbReference type="ARBA" id="ARBA00023125"/>
    </source>
</evidence>
<evidence type="ECO:0000313" key="5">
    <source>
        <dbReference type="EMBL" id="GGD36058.1"/>
    </source>
</evidence>
<evidence type="ECO:0000313" key="6">
    <source>
        <dbReference type="Proteomes" id="UP000598997"/>
    </source>
</evidence>
<name>A0A916YAC3_9SPHN</name>
<proteinExistence type="predicted"/>
<dbReference type="PANTHER" id="PTHR33164:SF64">
    <property type="entry name" value="TRANSCRIPTIONAL REGULATOR SLYA"/>
    <property type="match status" value="1"/>
</dbReference>
<dbReference type="PROSITE" id="PS01117">
    <property type="entry name" value="HTH_MARR_1"/>
    <property type="match status" value="1"/>
</dbReference>
<keyword evidence="3" id="KW-0804">Transcription</keyword>
<evidence type="ECO:0000259" key="4">
    <source>
        <dbReference type="PROSITE" id="PS50995"/>
    </source>
</evidence>
<dbReference type="PRINTS" id="PR00598">
    <property type="entry name" value="HTHMARR"/>
</dbReference>
<keyword evidence="2" id="KW-0238">DNA-binding</keyword>
<dbReference type="GO" id="GO:0003700">
    <property type="term" value="F:DNA-binding transcription factor activity"/>
    <property type="evidence" value="ECO:0007669"/>
    <property type="project" value="InterPro"/>
</dbReference>
<dbReference type="PANTHER" id="PTHR33164">
    <property type="entry name" value="TRANSCRIPTIONAL REGULATOR, MARR FAMILY"/>
    <property type="match status" value="1"/>
</dbReference>
<evidence type="ECO:0000256" key="1">
    <source>
        <dbReference type="ARBA" id="ARBA00023015"/>
    </source>
</evidence>
<accession>A0A916YAC3</accession>
<comment type="caution">
    <text evidence="5">The sequence shown here is derived from an EMBL/GenBank/DDBJ whole genome shotgun (WGS) entry which is preliminary data.</text>
</comment>
<evidence type="ECO:0000256" key="3">
    <source>
        <dbReference type="ARBA" id="ARBA00023163"/>
    </source>
</evidence>
<dbReference type="GO" id="GO:0006950">
    <property type="term" value="P:response to stress"/>
    <property type="evidence" value="ECO:0007669"/>
    <property type="project" value="TreeGrafter"/>
</dbReference>
<reference evidence="5 6" key="1">
    <citation type="journal article" date="2014" name="Int. J. Syst. Evol. Microbiol.">
        <title>Complete genome sequence of Corynebacterium casei LMG S-19264T (=DSM 44701T), isolated from a smear-ripened cheese.</title>
        <authorList>
            <consortium name="US DOE Joint Genome Institute (JGI-PGF)"/>
            <person name="Walter F."/>
            <person name="Albersmeier A."/>
            <person name="Kalinowski J."/>
            <person name="Ruckert C."/>
        </authorList>
    </citation>
    <scope>NUCLEOTIDE SEQUENCE [LARGE SCALE GENOMIC DNA]</scope>
    <source>
        <strain evidence="5 6">CGMCC 1.15358</strain>
    </source>
</reference>
<gene>
    <name evidence="5" type="ORF">GCM10010989_07710</name>
</gene>
<sequence length="148" mass="16695">MDTNIGYLANDIGRLFRKRIDVFSRPAGITGAQVRVLLNIRRHPGINQSTLASLLEVEPITAGRMIDRMVAADLVERRADPNDRRAWRIHVTDEGQRLLHRIDAPITDMLETALEGLTPEERSALETLLGRVRDNLVFDCDREEAVNG</sequence>
<dbReference type="InterPro" id="IPR000835">
    <property type="entry name" value="HTH_MarR-typ"/>
</dbReference>
<keyword evidence="1" id="KW-0805">Transcription regulation</keyword>
<dbReference type="SMART" id="SM00347">
    <property type="entry name" value="HTH_MARR"/>
    <property type="match status" value="1"/>
</dbReference>
<dbReference type="InterPro" id="IPR039422">
    <property type="entry name" value="MarR/SlyA-like"/>
</dbReference>
<dbReference type="RefSeq" id="WP_066764612.1">
    <property type="nucleotide sequence ID" value="NZ_BMIO01000002.1"/>
</dbReference>
<protein>
    <submittedName>
        <fullName evidence="5">MarR family transcriptional regulator</fullName>
    </submittedName>
</protein>
<dbReference type="InterPro" id="IPR023187">
    <property type="entry name" value="Tscrpt_reg_MarR-type_CS"/>
</dbReference>
<organism evidence="5 6">
    <name type="scientific">Croceicoccus pelagius</name>
    <dbReference type="NCBI Taxonomy" id="1703341"/>
    <lineage>
        <taxon>Bacteria</taxon>
        <taxon>Pseudomonadati</taxon>
        <taxon>Pseudomonadota</taxon>
        <taxon>Alphaproteobacteria</taxon>
        <taxon>Sphingomonadales</taxon>
        <taxon>Erythrobacteraceae</taxon>
        <taxon>Croceicoccus</taxon>
    </lineage>
</organism>
<dbReference type="Gene3D" id="1.10.10.10">
    <property type="entry name" value="Winged helix-like DNA-binding domain superfamily/Winged helix DNA-binding domain"/>
    <property type="match status" value="1"/>
</dbReference>
<dbReference type="PROSITE" id="PS50995">
    <property type="entry name" value="HTH_MARR_2"/>
    <property type="match status" value="1"/>
</dbReference>
<dbReference type="Pfam" id="PF01047">
    <property type="entry name" value="MarR"/>
    <property type="match status" value="1"/>
</dbReference>